<evidence type="ECO:0000256" key="7">
    <source>
        <dbReference type="ARBA" id="ARBA00023136"/>
    </source>
</evidence>
<dbReference type="PANTHER" id="PTHR43357">
    <property type="entry name" value="INNER MEMBRANE ABC TRANSPORTER PERMEASE PROTEIN YDCV"/>
    <property type="match status" value="1"/>
</dbReference>
<feature type="transmembrane region" description="Helical" evidence="8">
    <location>
        <begin position="221"/>
        <end position="240"/>
    </location>
</feature>
<keyword evidence="6 8" id="KW-1133">Transmembrane helix</keyword>
<feature type="transmembrane region" description="Helical" evidence="8">
    <location>
        <begin position="190"/>
        <end position="209"/>
    </location>
</feature>
<feature type="transmembrane region" description="Helical" evidence="8">
    <location>
        <begin position="157"/>
        <end position="178"/>
    </location>
</feature>
<keyword evidence="7 8" id="KW-0472">Membrane</keyword>
<evidence type="ECO:0000256" key="2">
    <source>
        <dbReference type="ARBA" id="ARBA00022448"/>
    </source>
</evidence>
<gene>
    <name evidence="10" type="ORF">UFOPK2602_02321</name>
</gene>
<evidence type="ECO:0000256" key="1">
    <source>
        <dbReference type="ARBA" id="ARBA00004429"/>
    </source>
</evidence>
<keyword evidence="5 8" id="KW-0812">Transmembrane</keyword>
<evidence type="ECO:0000313" key="10">
    <source>
        <dbReference type="EMBL" id="CAB4730862.1"/>
    </source>
</evidence>
<dbReference type="EMBL" id="CAEZXX010000237">
    <property type="protein sequence ID" value="CAB4730862.1"/>
    <property type="molecule type" value="Genomic_DNA"/>
</dbReference>
<name>A0A6J6S840_9ZZZZ</name>
<dbReference type="PROSITE" id="PS50928">
    <property type="entry name" value="ABC_TM1"/>
    <property type="match status" value="1"/>
</dbReference>
<feature type="transmembrane region" description="Helical" evidence="8">
    <location>
        <begin position="88"/>
        <end position="109"/>
    </location>
</feature>
<accession>A0A6J6S840</accession>
<evidence type="ECO:0000256" key="8">
    <source>
        <dbReference type="SAM" id="Phobius"/>
    </source>
</evidence>
<dbReference type="InterPro" id="IPR000515">
    <property type="entry name" value="MetI-like"/>
</dbReference>
<feature type="domain" description="ABC transmembrane type-1" evidence="9">
    <location>
        <begin position="151"/>
        <end position="343"/>
    </location>
</feature>
<protein>
    <submittedName>
        <fullName evidence="10">Unannotated protein</fullName>
    </submittedName>
</protein>
<keyword evidence="2" id="KW-0813">Transport</keyword>
<dbReference type="Gene3D" id="1.10.3720.10">
    <property type="entry name" value="MetI-like"/>
    <property type="match status" value="2"/>
</dbReference>
<feature type="transmembrane region" description="Helical" evidence="8">
    <location>
        <begin position="283"/>
        <end position="302"/>
    </location>
</feature>
<comment type="subcellular location">
    <subcellularLocation>
        <location evidence="1">Cell inner membrane</location>
        <topology evidence="1">Multi-pass membrane protein</topology>
    </subcellularLocation>
</comment>
<feature type="transmembrane region" description="Helical" evidence="8">
    <location>
        <begin position="41"/>
        <end position="67"/>
    </location>
</feature>
<proteinExistence type="predicted"/>
<organism evidence="10">
    <name type="scientific">freshwater metagenome</name>
    <dbReference type="NCBI Taxonomy" id="449393"/>
    <lineage>
        <taxon>unclassified sequences</taxon>
        <taxon>metagenomes</taxon>
        <taxon>ecological metagenomes</taxon>
    </lineage>
</organism>
<evidence type="ECO:0000256" key="4">
    <source>
        <dbReference type="ARBA" id="ARBA00022519"/>
    </source>
</evidence>
<feature type="transmembrane region" description="Helical" evidence="8">
    <location>
        <begin position="322"/>
        <end position="343"/>
    </location>
</feature>
<evidence type="ECO:0000256" key="3">
    <source>
        <dbReference type="ARBA" id="ARBA00022475"/>
    </source>
</evidence>
<dbReference type="GO" id="GO:0005886">
    <property type="term" value="C:plasma membrane"/>
    <property type="evidence" value="ECO:0007669"/>
    <property type="project" value="UniProtKB-SubCell"/>
</dbReference>
<dbReference type="CDD" id="cd06261">
    <property type="entry name" value="TM_PBP2"/>
    <property type="match status" value="1"/>
</dbReference>
<keyword evidence="4" id="KW-0997">Cell inner membrane</keyword>
<reference evidence="10" key="1">
    <citation type="submission" date="2020-05" db="EMBL/GenBank/DDBJ databases">
        <authorList>
            <person name="Chiriac C."/>
            <person name="Salcher M."/>
            <person name="Ghai R."/>
            <person name="Kavagutti S V."/>
        </authorList>
    </citation>
    <scope>NUCLEOTIDE SEQUENCE</scope>
</reference>
<dbReference type="AlphaFoldDB" id="A0A6J6S840"/>
<dbReference type="SUPFAM" id="SSF161098">
    <property type="entry name" value="MetI-like"/>
    <property type="match status" value="2"/>
</dbReference>
<keyword evidence="3" id="KW-1003">Cell membrane</keyword>
<sequence length="354" mass="37397">MVFLFCFTSFGIVRLVGGPSHPTLEVEIWRRTTQSLDLRTAAALAVVQLVIVVGMTVVWSTAQARTATATAMRTLLRPRRARTAGQRALVWITVPATTAVVLAPLAVMVERSMCTAAGRHSLDAWRAVTGVGRALGTGGTQPVVADPWATVLASLRIALVATCIALVVGTLAACAIAYARRGGRLLDAGLMLPLGTSAVTIGFGLIITYNRGWYDLRGSWVMLPIGQALVAVPFVVRVILPTMRAIQPGLREAAATLGASPWHVWREVDLPVLRRSMGAGAGFAFAISVGEFGASSFLTRVGNETAPIAIGRLIARPSLLNLAQAYALATVLAVVTLVVIVVVDRLRGERGASF</sequence>
<evidence type="ECO:0000256" key="5">
    <source>
        <dbReference type="ARBA" id="ARBA00022692"/>
    </source>
</evidence>
<dbReference type="InterPro" id="IPR035906">
    <property type="entry name" value="MetI-like_sf"/>
</dbReference>
<dbReference type="PANTHER" id="PTHR43357:SF4">
    <property type="entry name" value="INNER MEMBRANE ABC TRANSPORTER PERMEASE PROTEIN YDCV"/>
    <property type="match status" value="1"/>
</dbReference>
<dbReference type="Pfam" id="PF00528">
    <property type="entry name" value="BPD_transp_1"/>
    <property type="match status" value="1"/>
</dbReference>
<evidence type="ECO:0000259" key="9">
    <source>
        <dbReference type="PROSITE" id="PS50928"/>
    </source>
</evidence>
<dbReference type="GO" id="GO:0055085">
    <property type="term" value="P:transmembrane transport"/>
    <property type="evidence" value="ECO:0007669"/>
    <property type="project" value="InterPro"/>
</dbReference>
<evidence type="ECO:0000256" key="6">
    <source>
        <dbReference type="ARBA" id="ARBA00022989"/>
    </source>
</evidence>